<dbReference type="Proteomes" id="UP001302316">
    <property type="component" value="Unassembled WGS sequence"/>
</dbReference>
<dbReference type="InterPro" id="IPR036251">
    <property type="entry name" value="Arg_repress_C_sf"/>
</dbReference>
<accession>A0AAP6JEY5</accession>
<keyword evidence="6 10" id="KW-0055">Arginine biosynthesis</keyword>
<dbReference type="GO" id="GO:1900079">
    <property type="term" value="P:regulation of arginine biosynthetic process"/>
    <property type="evidence" value="ECO:0007669"/>
    <property type="project" value="UniProtKB-UniRule"/>
</dbReference>
<organism evidence="13 14">
    <name type="scientific">Natronospira elongata</name>
    <dbReference type="NCBI Taxonomy" id="3110268"/>
    <lineage>
        <taxon>Bacteria</taxon>
        <taxon>Pseudomonadati</taxon>
        <taxon>Pseudomonadota</taxon>
        <taxon>Gammaproteobacteria</taxon>
        <taxon>Natronospirales</taxon>
        <taxon>Natronospiraceae</taxon>
        <taxon>Natronospira</taxon>
    </lineage>
</organism>
<comment type="pathway">
    <text evidence="2 10">Amino-acid biosynthesis; L-arginine biosynthesis [regulation].</text>
</comment>
<evidence type="ECO:0000256" key="10">
    <source>
        <dbReference type="HAMAP-Rule" id="MF_00173"/>
    </source>
</evidence>
<dbReference type="PANTHER" id="PTHR34471">
    <property type="entry name" value="ARGININE REPRESSOR"/>
    <property type="match status" value="1"/>
</dbReference>
<dbReference type="GO" id="GO:0034618">
    <property type="term" value="F:arginine binding"/>
    <property type="evidence" value="ECO:0007669"/>
    <property type="project" value="InterPro"/>
</dbReference>
<dbReference type="SUPFAM" id="SSF46785">
    <property type="entry name" value="Winged helix' DNA-binding domain"/>
    <property type="match status" value="1"/>
</dbReference>
<name>A0AAP6JEY5_9GAMM</name>
<comment type="caution">
    <text evidence="13">The sequence shown here is derived from an EMBL/GenBank/DDBJ whole genome shotgun (WGS) entry which is preliminary data.</text>
</comment>
<feature type="domain" description="Arginine repressor DNA-binding" evidence="11">
    <location>
        <begin position="5"/>
        <end position="50"/>
    </location>
</feature>
<comment type="similarity">
    <text evidence="3 10">Belongs to the ArgR family.</text>
</comment>
<dbReference type="InterPro" id="IPR036390">
    <property type="entry name" value="WH_DNA-bd_sf"/>
</dbReference>
<evidence type="ECO:0000259" key="11">
    <source>
        <dbReference type="Pfam" id="PF01316"/>
    </source>
</evidence>
<dbReference type="GO" id="GO:0003677">
    <property type="term" value="F:DNA binding"/>
    <property type="evidence" value="ECO:0007669"/>
    <property type="project" value="UniProtKB-KW"/>
</dbReference>
<keyword evidence="14" id="KW-1185">Reference proteome</keyword>
<dbReference type="InterPro" id="IPR036388">
    <property type="entry name" value="WH-like_DNA-bd_sf"/>
</dbReference>
<evidence type="ECO:0000256" key="9">
    <source>
        <dbReference type="ARBA" id="ARBA00023163"/>
    </source>
</evidence>
<proteinExistence type="inferred from homology"/>
<dbReference type="InterPro" id="IPR001669">
    <property type="entry name" value="Arg_repress"/>
</dbReference>
<keyword evidence="9 10" id="KW-0804">Transcription</keyword>
<gene>
    <name evidence="10" type="primary">argR</name>
    <name evidence="13" type="ORF">VCB98_05950</name>
</gene>
<dbReference type="Pfam" id="PF01316">
    <property type="entry name" value="Arg_repressor"/>
    <property type="match status" value="1"/>
</dbReference>
<dbReference type="HAMAP" id="MF_00173">
    <property type="entry name" value="Arg_repressor"/>
    <property type="match status" value="1"/>
</dbReference>
<keyword evidence="5 10" id="KW-0963">Cytoplasm</keyword>
<evidence type="ECO:0000256" key="1">
    <source>
        <dbReference type="ARBA" id="ARBA00004496"/>
    </source>
</evidence>
<evidence type="ECO:0000256" key="7">
    <source>
        <dbReference type="ARBA" id="ARBA00023015"/>
    </source>
</evidence>
<evidence type="ECO:0000256" key="5">
    <source>
        <dbReference type="ARBA" id="ARBA00022490"/>
    </source>
</evidence>
<evidence type="ECO:0000256" key="6">
    <source>
        <dbReference type="ARBA" id="ARBA00022571"/>
    </source>
</evidence>
<dbReference type="SUPFAM" id="SSF55252">
    <property type="entry name" value="C-terminal domain of arginine repressor"/>
    <property type="match status" value="1"/>
</dbReference>
<dbReference type="GO" id="GO:0006526">
    <property type="term" value="P:L-arginine biosynthetic process"/>
    <property type="evidence" value="ECO:0007669"/>
    <property type="project" value="UniProtKB-KW"/>
</dbReference>
<dbReference type="GO" id="GO:0005737">
    <property type="term" value="C:cytoplasm"/>
    <property type="evidence" value="ECO:0007669"/>
    <property type="project" value="UniProtKB-SubCell"/>
</dbReference>
<dbReference type="GO" id="GO:0051259">
    <property type="term" value="P:protein complex oligomerization"/>
    <property type="evidence" value="ECO:0007669"/>
    <property type="project" value="InterPro"/>
</dbReference>
<evidence type="ECO:0000313" key="14">
    <source>
        <dbReference type="Proteomes" id="UP001302316"/>
    </source>
</evidence>
<evidence type="ECO:0000256" key="2">
    <source>
        <dbReference type="ARBA" id="ARBA00005040"/>
    </source>
</evidence>
<evidence type="ECO:0000256" key="3">
    <source>
        <dbReference type="ARBA" id="ARBA00008316"/>
    </source>
</evidence>
<comment type="subcellular location">
    <subcellularLocation>
        <location evidence="1 10">Cytoplasm</location>
    </subcellularLocation>
</comment>
<dbReference type="AlphaFoldDB" id="A0AAP6JEY5"/>
<dbReference type="EMBL" id="JAYGII010000009">
    <property type="protein sequence ID" value="MEA5445356.1"/>
    <property type="molecule type" value="Genomic_DNA"/>
</dbReference>
<dbReference type="GO" id="GO:0003700">
    <property type="term" value="F:DNA-binding transcription factor activity"/>
    <property type="evidence" value="ECO:0007669"/>
    <property type="project" value="UniProtKB-UniRule"/>
</dbReference>
<protein>
    <recommendedName>
        <fullName evidence="4 10">Arginine repressor</fullName>
    </recommendedName>
</protein>
<evidence type="ECO:0000259" key="12">
    <source>
        <dbReference type="Pfam" id="PF02863"/>
    </source>
</evidence>
<evidence type="ECO:0000256" key="8">
    <source>
        <dbReference type="ARBA" id="ARBA00023125"/>
    </source>
</evidence>
<keyword evidence="10" id="KW-0678">Repressor</keyword>
<reference evidence="13 14" key="1">
    <citation type="submission" date="2023-12" db="EMBL/GenBank/DDBJ databases">
        <title>Whole-genome sequencing of halo(alkali)philic microorganisms from hypersaline lakes.</title>
        <authorList>
            <person name="Sorokin D.Y."/>
            <person name="Merkel A.Y."/>
            <person name="Messina E."/>
            <person name="Yakimov M."/>
        </authorList>
    </citation>
    <scope>NUCLEOTIDE SEQUENCE [LARGE SCALE GENOMIC DNA]</scope>
    <source>
        <strain evidence="13 14">AB-CW1</strain>
    </source>
</reference>
<keyword evidence="10" id="KW-0028">Amino-acid biosynthesis</keyword>
<dbReference type="Gene3D" id="3.30.1360.40">
    <property type="match status" value="1"/>
</dbReference>
<dbReference type="RefSeq" id="WP_346050986.1">
    <property type="nucleotide sequence ID" value="NZ_JAYGII010000009.1"/>
</dbReference>
<keyword evidence="7 10" id="KW-0805">Transcription regulation</keyword>
<feature type="domain" description="Arginine repressor C-terminal" evidence="12">
    <location>
        <begin position="75"/>
        <end position="128"/>
    </location>
</feature>
<keyword evidence="8 10" id="KW-0238">DNA-binding</keyword>
<dbReference type="PANTHER" id="PTHR34471:SF1">
    <property type="entry name" value="ARGININE REPRESSOR"/>
    <property type="match status" value="1"/>
</dbReference>
<evidence type="ECO:0000256" key="4">
    <source>
        <dbReference type="ARBA" id="ARBA00021148"/>
    </source>
</evidence>
<dbReference type="Pfam" id="PF02863">
    <property type="entry name" value="Arg_repressor_C"/>
    <property type="match status" value="1"/>
</dbReference>
<comment type="function">
    <text evidence="10">Regulates arginine biosynthesis genes.</text>
</comment>
<dbReference type="PRINTS" id="PR01467">
    <property type="entry name" value="ARGREPRESSOR"/>
</dbReference>
<dbReference type="InterPro" id="IPR020900">
    <property type="entry name" value="Arg_repress_DNA-bd"/>
</dbReference>
<evidence type="ECO:0000313" key="13">
    <source>
        <dbReference type="EMBL" id="MEA5445356.1"/>
    </source>
</evidence>
<dbReference type="Gene3D" id="1.10.10.10">
    <property type="entry name" value="Winged helix-like DNA-binding domain superfamily/Winged helix DNA-binding domain"/>
    <property type="match status" value="1"/>
</dbReference>
<sequence length="136" mass="15039">MDTDQQILAIIEAEPIRDQASLLARLAEQGIQLTQPTLSRHLHKLSIRKQDGRYRVSREPVTVLPRMDISLVPPNLVILKTDPGHAQMLGLHLDKRQPEGMAGTVAGDDTIFIAAEAGTSLEDLRERVLDVFGRDG</sequence>
<dbReference type="InterPro" id="IPR020899">
    <property type="entry name" value="Arg_repress_C"/>
</dbReference>